<evidence type="ECO:0000256" key="1">
    <source>
        <dbReference type="SAM" id="SignalP"/>
    </source>
</evidence>
<gene>
    <name evidence="2" type="ordered locus">SNE_A13570</name>
</gene>
<dbReference type="HOGENOM" id="CLU_867889_0_0_0"/>
<reference key="1">
    <citation type="journal article" date="2011" name="Mol. Biol. Evol.">
        <title>Unity in variety -- the pan-genome of the Chlamydiae.</title>
        <authorList>
            <person name="Collingro A."/>
            <person name="Tischler P."/>
            <person name="Weinmaier T."/>
            <person name="Penz T."/>
            <person name="Heinz E."/>
            <person name="Brunham R.C."/>
            <person name="Read T.D."/>
            <person name="Bavoil P.M."/>
            <person name="Sachse K."/>
            <person name="Kahane S."/>
            <person name="Friedman M.G."/>
            <person name="Rattei T."/>
            <person name="Myers G.S.A."/>
            <person name="Horn M."/>
        </authorList>
    </citation>
    <scope>NUCLEOTIDE SEQUENCE</scope>
    <source>
        <strain>Z</strain>
    </source>
</reference>
<sequence length="264" mass="29976">MFKALLLSILLFCSFGFSSQLSPENKLSPPLITIFETLEISTDAPLETLIAQLKEKCHQTGDRWNFTNRFEDKRDTLIPLLDELGFFQAVHAKNSHYSYAVVLGALRSSVQKRIDFLVEEWQRGIRFDKVVFLTGKRELRPIEECPDLQSETEMMIRVWNQTEMPEALKNLTPIIVDSRPAPGRDRATTESTVYAWLKLSPNPGSCLVFSSQPYVSYQDAILRARMPKTFPIETVGAEGGSSLPTSVLMDNLAKWLEWSTPSQN</sequence>
<dbReference type="AlphaFoldDB" id="F8L8U1"/>
<dbReference type="STRING" id="331113.SNE_A13570"/>
<keyword evidence="3" id="KW-1185">Reference proteome</keyword>
<accession>F8L8U1</accession>
<dbReference type="eggNOG" id="ENOG50333GQ">
    <property type="taxonomic scope" value="Bacteria"/>
</dbReference>
<evidence type="ECO:0000313" key="2">
    <source>
        <dbReference type="EMBL" id="CCB89234.1"/>
    </source>
</evidence>
<evidence type="ECO:0008006" key="4">
    <source>
        <dbReference type="Google" id="ProtNLM"/>
    </source>
</evidence>
<feature type="signal peptide" evidence="1">
    <location>
        <begin position="1"/>
        <end position="19"/>
    </location>
</feature>
<reference evidence="2 3" key="2">
    <citation type="journal article" date="2011" name="Mol. Biol. Evol.">
        <title>Unity in variety--the pan-genome of the Chlamydiae.</title>
        <authorList>
            <person name="Collingro A."/>
            <person name="Tischler P."/>
            <person name="Weinmaier T."/>
            <person name="Penz T."/>
            <person name="Heinz E."/>
            <person name="Brunham R.C."/>
            <person name="Read T.D."/>
            <person name="Bavoil P.M."/>
            <person name="Sachse K."/>
            <person name="Kahane S."/>
            <person name="Friedman M.G."/>
            <person name="Rattei T."/>
            <person name="Myers G.S."/>
            <person name="Horn M."/>
        </authorList>
    </citation>
    <scope>NUCLEOTIDE SEQUENCE [LARGE SCALE GENOMIC DNA]</scope>
    <source>
        <strain evidence="3">ATCC VR-1471 / Z</strain>
    </source>
</reference>
<protein>
    <recommendedName>
        <fullName evidence="4">DUF218 domain-containing protein</fullName>
    </recommendedName>
</protein>
<feature type="chain" id="PRO_5003379327" description="DUF218 domain-containing protein" evidence="1">
    <location>
        <begin position="20"/>
        <end position="264"/>
    </location>
</feature>
<dbReference type="OrthoDB" id="19029at2"/>
<dbReference type="Proteomes" id="UP000000496">
    <property type="component" value="Chromosome gsn.131"/>
</dbReference>
<organism evidence="2 3">
    <name type="scientific">Simkania negevensis (strain ATCC VR-1471 / DSM 27360 / Z)</name>
    <dbReference type="NCBI Taxonomy" id="331113"/>
    <lineage>
        <taxon>Bacteria</taxon>
        <taxon>Pseudomonadati</taxon>
        <taxon>Chlamydiota</taxon>
        <taxon>Chlamydiia</taxon>
        <taxon>Parachlamydiales</taxon>
        <taxon>Simkaniaceae</taxon>
        <taxon>Simkania</taxon>
    </lineage>
</organism>
<dbReference type="RefSeq" id="WP_013943701.1">
    <property type="nucleotide sequence ID" value="NC_015713.1"/>
</dbReference>
<dbReference type="EMBL" id="FR872582">
    <property type="protein sequence ID" value="CCB89234.1"/>
    <property type="molecule type" value="Genomic_DNA"/>
</dbReference>
<evidence type="ECO:0000313" key="3">
    <source>
        <dbReference type="Proteomes" id="UP000000496"/>
    </source>
</evidence>
<name>F8L8U1_SIMNZ</name>
<proteinExistence type="predicted"/>
<dbReference type="KEGG" id="sng:SNE_A13570"/>
<keyword evidence="1" id="KW-0732">Signal</keyword>